<dbReference type="SUPFAM" id="SSF48163">
    <property type="entry name" value="An anticodon-binding domain of class I aminoacyl-tRNA synthetases"/>
    <property type="match status" value="1"/>
</dbReference>
<comment type="caution">
    <text evidence="9">The sequence shown here is derived from an EMBL/GenBank/DDBJ whole genome shotgun (WGS) entry which is preliminary data.</text>
</comment>
<evidence type="ECO:0000256" key="4">
    <source>
        <dbReference type="ARBA" id="ARBA00022598"/>
    </source>
</evidence>
<dbReference type="Gene3D" id="1.10.10.350">
    <property type="match status" value="1"/>
</dbReference>
<dbReference type="EMBL" id="QMDW01000081">
    <property type="protein sequence ID" value="RJX47094.1"/>
    <property type="molecule type" value="Genomic_DNA"/>
</dbReference>
<reference evidence="9 10" key="1">
    <citation type="submission" date="2018-06" db="EMBL/GenBank/DDBJ databases">
        <title>Halonotius sp. F13-13 a new haloarchaeeon isolated from a solar saltern from Isla Cristina, Huelva, Spain.</title>
        <authorList>
            <person name="Duran-Viseras A."/>
            <person name="Sanchez-Porro C."/>
            <person name="Ventosa A."/>
        </authorList>
    </citation>
    <scope>NUCLEOTIDE SEQUENCE [LARGE SCALE GENOMIC DNA]</scope>
    <source>
        <strain evidence="9 10">CECT 7525</strain>
    </source>
</reference>
<evidence type="ECO:0000256" key="5">
    <source>
        <dbReference type="ARBA" id="ARBA00022741"/>
    </source>
</evidence>
<evidence type="ECO:0000256" key="1">
    <source>
        <dbReference type="ARBA" id="ARBA00004496"/>
    </source>
</evidence>
<evidence type="ECO:0000256" key="7">
    <source>
        <dbReference type="ARBA" id="ARBA00022917"/>
    </source>
</evidence>
<evidence type="ECO:0000256" key="8">
    <source>
        <dbReference type="ARBA" id="ARBA00023146"/>
    </source>
</evidence>
<dbReference type="GO" id="GO:0004824">
    <property type="term" value="F:lysine-tRNA ligase activity"/>
    <property type="evidence" value="ECO:0007669"/>
    <property type="project" value="InterPro"/>
</dbReference>
<keyword evidence="10" id="KW-1185">Reference proteome</keyword>
<organism evidence="9 10">
    <name type="scientific">Halonotius pteroides</name>
    <dbReference type="NCBI Taxonomy" id="268735"/>
    <lineage>
        <taxon>Archaea</taxon>
        <taxon>Methanobacteriati</taxon>
        <taxon>Methanobacteriota</taxon>
        <taxon>Stenosarchaea group</taxon>
        <taxon>Halobacteria</taxon>
        <taxon>Halobacteriales</taxon>
        <taxon>Haloferacaceae</taxon>
        <taxon>Halonotius</taxon>
    </lineage>
</organism>
<accession>A0A3A6Q1F1</accession>
<evidence type="ECO:0000256" key="3">
    <source>
        <dbReference type="ARBA" id="ARBA00022490"/>
    </source>
</evidence>
<feature type="non-terminal residue" evidence="9">
    <location>
        <position position="1"/>
    </location>
</feature>
<dbReference type="Proteomes" id="UP000281564">
    <property type="component" value="Unassembled WGS sequence"/>
</dbReference>
<dbReference type="InterPro" id="IPR002904">
    <property type="entry name" value="Lys-tRNA-ligase"/>
</dbReference>
<proteinExistence type="inferred from homology"/>
<dbReference type="AlphaFoldDB" id="A0A3A6Q1F1"/>
<dbReference type="InterPro" id="IPR020751">
    <property type="entry name" value="aa-tRNA-synth_I_codon-bd_sub2"/>
</dbReference>
<dbReference type="PANTHER" id="PTHR37940">
    <property type="entry name" value="LYSINE--TRNA LIGASE"/>
    <property type="match status" value="1"/>
</dbReference>
<name>A0A3A6Q1F1_9EURY</name>
<dbReference type="InterPro" id="IPR008925">
    <property type="entry name" value="aa_tRNA-synth_I_cd-bd_sf"/>
</dbReference>
<keyword evidence="4 9" id="KW-0436">Ligase</keyword>
<dbReference type="GO" id="GO:0000049">
    <property type="term" value="F:tRNA binding"/>
    <property type="evidence" value="ECO:0007669"/>
    <property type="project" value="InterPro"/>
</dbReference>
<dbReference type="GO" id="GO:0006430">
    <property type="term" value="P:lysyl-tRNA aminoacylation"/>
    <property type="evidence" value="ECO:0007669"/>
    <property type="project" value="InterPro"/>
</dbReference>
<sequence>RDLRVTMARRSGHLPEDASDAAVDAALERVEKARSWAVRTDNEFNYRLAETLPETEFDADTEAALGALADVVADESPDEEALQEAIYETARDHDLDVGEFFSAGYRLFLDESEGPRLGPFLAAMDDAFVVRRLRCEK</sequence>
<evidence type="ECO:0000256" key="6">
    <source>
        <dbReference type="ARBA" id="ARBA00022840"/>
    </source>
</evidence>
<dbReference type="PANTHER" id="PTHR37940:SF1">
    <property type="entry name" value="LYSINE--TRNA LIGASE"/>
    <property type="match status" value="1"/>
</dbReference>
<dbReference type="GO" id="GO:0005524">
    <property type="term" value="F:ATP binding"/>
    <property type="evidence" value="ECO:0007669"/>
    <property type="project" value="UniProtKB-KW"/>
</dbReference>
<keyword evidence="3" id="KW-0963">Cytoplasm</keyword>
<dbReference type="GO" id="GO:0005737">
    <property type="term" value="C:cytoplasm"/>
    <property type="evidence" value="ECO:0007669"/>
    <property type="project" value="UniProtKB-SubCell"/>
</dbReference>
<protein>
    <submittedName>
        <fullName evidence="9">Lysine--tRNA ligase</fullName>
    </submittedName>
</protein>
<comment type="subcellular location">
    <subcellularLocation>
        <location evidence="1">Cytoplasm</location>
    </subcellularLocation>
</comment>
<evidence type="ECO:0000313" key="9">
    <source>
        <dbReference type="EMBL" id="RJX47094.1"/>
    </source>
</evidence>
<keyword evidence="5" id="KW-0547">Nucleotide-binding</keyword>
<gene>
    <name evidence="9" type="ORF">DP106_15175</name>
</gene>
<keyword evidence="6" id="KW-0067">ATP-binding</keyword>
<evidence type="ECO:0000256" key="2">
    <source>
        <dbReference type="ARBA" id="ARBA00005594"/>
    </source>
</evidence>
<evidence type="ECO:0000313" key="10">
    <source>
        <dbReference type="Proteomes" id="UP000281564"/>
    </source>
</evidence>
<comment type="similarity">
    <text evidence="2">Belongs to the class-I aminoacyl-tRNA synthetase family.</text>
</comment>
<keyword evidence="8" id="KW-0030">Aminoacyl-tRNA synthetase</keyword>
<keyword evidence="7" id="KW-0648">Protein biosynthesis</keyword>